<accession>A0A7C3M9N4</accession>
<feature type="compositionally biased region" description="Basic and acidic residues" evidence="1">
    <location>
        <begin position="76"/>
        <end position="93"/>
    </location>
</feature>
<proteinExistence type="predicted"/>
<dbReference type="InterPro" id="IPR038765">
    <property type="entry name" value="Papain-like_cys_pep_sf"/>
</dbReference>
<evidence type="ECO:0000259" key="3">
    <source>
        <dbReference type="SMART" id="SM00460"/>
    </source>
</evidence>
<dbReference type="EMBL" id="DTLB01000008">
    <property type="protein sequence ID" value="HFW31677.1"/>
    <property type="molecule type" value="Genomic_DNA"/>
</dbReference>
<evidence type="ECO:0000256" key="1">
    <source>
        <dbReference type="SAM" id="MobiDB-lite"/>
    </source>
</evidence>
<feature type="transmembrane region" description="Helical" evidence="2">
    <location>
        <begin position="792"/>
        <end position="811"/>
    </location>
</feature>
<dbReference type="Pfam" id="PF01841">
    <property type="entry name" value="Transglut_core"/>
    <property type="match status" value="1"/>
</dbReference>
<evidence type="ECO:0000313" key="4">
    <source>
        <dbReference type="EMBL" id="HFW31677.1"/>
    </source>
</evidence>
<comment type="caution">
    <text evidence="4">The sequence shown here is derived from an EMBL/GenBank/DDBJ whole genome shotgun (WGS) entry which is preliminary data.</text>
</comment>
<sequence length="1037" mass="115031">MLAGRGDCKKTLSFILALLLSFSLLAVSVDSLLGNIGIGKSSQQSAEEDRKGNLGAGGSENCKNCQGSGSNGGDSPAKRDAAEGVGETGKRSSESNVEVFGTTIPVEGCLNNSHTPLFEVHGSPRTAYLRTSVGEVYRSGSWDILDTSSRVEYRGGAIEQAAIGYSKASYVKFRIEPLVAIKGFIPSVKNSVRLSLPEDGYAIHYYPSQQIFFSESSIRSGYGIEYVSYEFDERDLMSGSVPIELGYLDVPKELLPALRPLAQKIVETYRADTPYEKLKAIEHYLKENYVYDKNYTRPPSSQDPILWFLFTEKRGVCIHFNSAFVLLARSIGIPARLVTGFYIEPEREYQVVYADQAHAYAEALFNGLGWITFDATGGPADFGKEICKECERRGDLEVIKTTTEITHVDDLVIKGSTFKVLGKVLDERGFAVSGLLVKVYLKHSKSDKTGILVGQGVVEKGIFNITCSAPPNVTVGKYSVIAETVGGGRYLGSQSDPEIRVIAKTYISASYPEKVIAGRVFSISGYLRELVSDLPVGNKVITLAYNSREYRNLTDNTGRFSFELMIAEPGNYTLTLNFGGDENYLGSTSELRLRVLSLIITPLTNSTLLRGEKAEISGIIHAENLPGDNEVVLIYKDGIQVAKVKSDAEGRFRVDYYVPKDHTLGKSVFRYKLQSNGFETVQEVKVMARSWMTVKPPEEPLENGRPFTISLTLLNDLNEPISNAPIILNCTYQGHEYSASNNTNEKGEAIFNLTLSVDRDEFAIYKLIFPGNELYLGTELVGDLKVAKSNGFPAYLAFLLIAAIAACGFVAKFMRSKSFFQDNCAVKERNAIQEFGSAKNQGLANKKGVELAIKFPSIMKPFPPVWGLNENLTVRVEIRKDGMPVRDAPITLKVDEREIQLKSLPSGEAEVQLTFNEKGVHRLIAYFSGNGDLNEATAEAAVRIVDYREEIVDLFNSFIKSAIAVQRVKENMTAREIQQRLLNDIPENKRSYLEEMVSIFELADYSLRQINRLDYEKFFFAKLIIEGWKFDEVGQDH</sequence>
<dbReference type="SMART" id="SM00460">
    <property type="entry name" value="TGc"/>
    <property type="match status" value="1"/>
</dbReference>
<keyword evidence="2" id="KW-0812">Transmembrane</keyword>
<feature type="domain" description="Transglutaminase-like" evidence="3">
    <location>
        <begin position="309"/>
        <end position="377"/>
    </location>
</feature>
<gene>
    <name evidence="4" type="ORF">ENW66_01795</name>
</gene>
<organism evidence="4">
    <name type="scientific">Archaeoglobus fulgidus</name>
    <dbReference type="NCBI Taxonomy" id="2234"/>
    <lineage>
        <taxon>Archaea</taxon>
        <taxon>Methanobacteriati</taxon>
        <taxon>Methanobacteriota</taxon>
        <taxon>Archaeoglobi</taxon>
        <taxon>Archaeoglobales</taxon>
        <taxon>Archaeoglobaceae</taxon>
        <taxon>Archaeoglobus</taxon>
    </lineage>
</organism>
<dbReference type="Gene3D" id="3.10.620.30">
    <property type="match status" value="1"/>
</dbReference>
<keyword evidence="2" id="KW-1133">Transmembrane helix</keyword>
<dbReference type="InterPro" id="IPR002931">
    <property type="entry name" value="Transglutaminase-like"/>
</dbReference>
<dbReference type="SUPFAM" id="SSF54001">
    <property type="entry name" value="Cysteine proteinases"/>
    <property type="match status" value="1"/>
</dbReference>
<dbReference type="AlphaFoldDB" id="A0A7C3M9N4"/>
<reference evidence="4" key="1">
    <citation type="journal article" date="2020" name="mSystems">
        <title>Genome- and Community-Level Interaction Insights into Carbon Utilization and Element Cycling Functions of Hydrothermarchaeota in Hydrothermal Sediment.</title>
        <authorList>
            <person name="Zhou Z."/>
            <person name="Liu Y."/>
            <person name="Xu W."/>
            <person name="Pan J."/>
            <person name="Luo Z.H."/>
            <person name="Li M."/>
        </authorList>
    </citation>
    <scope>NUCLEOTIDE SEQUENCE [LARGE SCALE GENOMIC DNA]</scope>
    <source>
        <strain evidence="4">SpSt-87</strain>
    </source>
</reference>
<dbReference type="InterPro" id="IPR052901">
    <property type="entry name" value="Bact_TGase-like"/>
</dbReference>
<dbReference type="PANTHER" id="PTHR42736">
    <property type="entry name" value="PROTEIN-GLUTAMINE GAMMA-GLUTAMYLTRANSFERASE"/>
    <property type="match status" value="1"/>
</dbReference>
<dbReference type="PANTHER" id="PTHR42736:SF1">
    <property type="entry name" value="PROTEIN-GLUTAMINE GAMMA-GLUTAMYLTRANSFERASE"/>
    <property type="match status" value="1"/>
</dbReference>
<protein>
    <recommendedName>
        <fullName evidence="3">Transglutaminase-like domain-containing protein</fullName>
    </recommendedName>
</protein>
<keyword evidence="2" id="KW-0472">Membrane</keyword>
<feature type="region of interest" description="Disordered" evidence="1">
    <location>
        <begin position="40"/>
        <end position="97"/>
    </location>
</feature>
<evidence type="ECO:0000256" key="2">
    <source>
        <dbReference type="SAM" id="Phobius"/>
    </source>
</evidence>
<name>A0A7C3M9N4_ARCFL</name>